<comment type="similarity">
    <text evidence="1">Belongs to the LacAB/RpiB family.</text>
</comment>
<dbReference type="GO" id="GO:0004751">
    <property type="term" value="F:ribose-5-phosphate isomerase activity"/>
    <property type="evidence" value="ECO:0007669"/>
    <property type="project" value="UniProtKB-EC"/>
</dbReference>
<evidence type="ECO:0000313" key="2">
    <source>
        <dbReference type="EMBL" id="SLM09739.1"/>
    </source>
</evidence>
<accession>A0A3P3XFL1</accession>
<protein>
    <submittedName>
        <fullName evidence="2">Ribose-5-phosphate isomerase B</fullName>
        <ecNumber evidence="2">5.3.1.6</ecNumber>
    </submittedName>
</protein>
<dbReference type="GO" id="GO:0005975">
    <property type="term" value="P:carbohydrate metabolic process"/>
    <property type="evidence" value="ECO:0007669"/>
    <property type="project" value="InterPro"/>
</dbReference>
<dbReference type="AlphaFoldDB" id="A0A3P3XFL1"/>
<dbReference type="NCBIfam" id="TIGR00689">
    <property type="entry name" value="rpiB_lacA_lacB"/>
    <property type="match status" value="1"/>
</dbReference>
<sequence length="162" mass="17956">MPEKIVIAIASDLSGFPLKREIVKHLRENHPELEVLDFGIESEDAPKPYYIQAPKVAKAIQDGRAQKGIAICGTGQGMAIVCNKHKGIYACVADDIFSGERGRIINNANVLTMGGWITAPFLGCQIVDAWLSVAFTQKMEFKKDFLTNAFNNVQKIEEENFK</sequence>
<reference evidence="2" key="1">
    <citation type="submission" date="2017-02" db="EMBL/GenBank/DDBJ databases">
        <authorList>
            <person name="Regsiter A."/>
            <person name="William W."/>
        </authorList>
    </citation>
    <scope>NUCLEOTIDE SEQUENCE</scope>
    <source>
        <strain evidence="2">Bib</strain>
    </source>
</reference>
<dbReference type="PANTHER" id="PTHR30345:SF0">
    <property type="entry name" value="DNA DAMAGE-REPAIR_TOLERATION PROTEIN DRT102"/>
    <property type="match status" value="1"/>
</dbReference>
<evidence type="ECO:0000256" key="1">
    <source>
        <dbReference type="ARBA" id="ARBA00008754"/>
    </source>
</evidence>
<dbReference type="InterPro" id="IPR036569">
    <property type="entry name" value="RpiB_LacA_LacB_sf"/>
</dbReference>
<dbReference type="EMBL" id="FWDM01000001">
    <property type="protein sequence ID" value="SLM09739.1"/>
    <property type="molecule type" value="Genomic_DNA"/>
</dbReference>
<name>A0A3P3XFL1_9SPIR</name>
<gene>
    <name evidence="2" type="primary">rpiB</name>
    <name evidence="2" type="ORF">SPIROBIBN47_10034</name>
</gene>
<dbReference type="PANTHER" id="PTHR30345">
    <property type="entry name" value="RIBOSE-5-PHOSPHATE ISOMERASE B"/>
    <property type="match status" value="1"/>
</dbReference>
<dbReference type="SUPFAM" id="SSF89623">
    <property type="entry name" value="Ribose/Galactose isomerase RpiB/AlsB"/>
    <property type="match status" value="1"/>
</dbReference>
<dbReference type="InterPro" id="IPR003500">
    <property type="entry name" value="RpiB_LacA_LacB"/>
</dbReference>
<keyword evidence="2" id="KW-0413">Isomerase</keyword>
<dbReference type="PIRSF" id="PIRSF005384">
    <property type="entry name" value="RpiB_LacA_B"/>
    <property type="match status" value="1"/>
</dbReference>
<dbReference type="Pfam" id="PF02502">
    <property type="entry name" value="LacAB_rpiB"/>
    <property type="match status" value="1"/>
</dbReference>
<dbReference type="Gene3D" id="3.40.1400.10">
    <property type="entry name" value="Sugar-phosphate isomerase, RpiB/LacA/LacB"/>
    <property type="match status" value="1"/>
</dbReference>
<dbReference type="EC" id="5.3.1.6" evidence="2"/>
<organism evidence="2">
    <name type="scientific">uncultured spirochete</name>
    <dbReference type="NCBI Taxonomy" id="156406"/>
    <lineage>
        <taxon>Bacteria</taxon>
        <taxon>Pseudomonadati</taxon>
        <taxon>Spirochaetota</taxon>
        <taxon>Spirochaetia</taxon>
        <taxon>Spirochaetales</taxon>
        <taxon>environmental samples</taxon>
    </lineage>
</organism>
<proteinExistence type="inferred from homology"/>